<sequence>MSSILASNGMVLATAMAAVSGTVILLAFHLQKPPSTTTATAARFSIIHHPRGPRPCISSVGKKREKKNKKVHFADDVMEPSGNGEEFRRRLQSKNLYQNRNFSTTSKDGGGEKKISRDYEGIPANRMALYSGILRDRGVHRLSY</sequence>
<reference evidence="1 2" key="2">
    <citation type="journal article" date="2022" name="Mol. Ecol. Resour.">
        <title>The genomes of chicory, endive, great burdock and yacon provide insights into Asteraceae paleo-polyploidization history and plant inulin production.</title>
        <authorList>
            <person name="Fan W."/>
            <person name="Wang S."/>
            <person name="Wang H."/>
            <person name="Wang A."/>
            <person name="Jiang F."/>
            <person name="Liu H."/>
            <person name="Zhao H."/>
            <person name="Xu D."/>
            <person name="Zhang Y."/>
        </authorList>
    </citation>
    <scope>NUCLEOTIDE SEQUENCE [LARGE SCALE GENOMIC DNA]</scope>
    <source>
        <strain evidence="2">cv. Niubang</strain>
    </source>
</reference>
<proteinExistence type="predicted"/>
<evidence type="ECO:0000313" key="2">
    <source>
        <dbReference type="Proteomes" id="UP001055879"/>
    </source>
</evidence>
<accession>A0ACB9AYL7</accession>
<organism evidence="1 2">
    <name type="scientific">Arctium lappa</name>
    <name type="common">Greater burdock</name>
    <name type="synonym">Lappa major</name>
    <dbReference type="NCBI Taxonomy" id="4217"/>
    <lineage>
        <taxon>Eukaryota</taxon>
        <taxon>Viridiplantae</taxon>
        <taxon>Streptophyta</taxon>
        <taxon>Embryophyta</taxon>
        <taxon>Tracheophyta</taxon>
        <taxon>Spermatophyta</taxon>
        <taxon>Magnoliopsida</taxon>
        <taxon>eudicotyledons</taxon>
        <taxon>Gunneridae</taxon>
        <taxon>Pentapetalae</taxon>
        <taxon>asterids</taxon>
        <taxon>campanulids</taxon>
        <taxon>Asterales</taxon>
        <taxon>Asteraceae</taxon>
        <taxon>Carduoideae</taxon>
        <taxon>Cardueae</taxon>
        <taxon>Arctiinae</taxon>
        <taxon>Arctium</taxon>
    </lineage>
</organism>
<gene>
    <name evidence="1" type="ORF">L6452_21771</name>
</gene>
<protein>
    <submittedName>
        <fullName evidence="1">Uncharacterized protein</fullName>
    </submittedName>
</protein>
<comment type="caution">
    <text evidence="1">The sequence shown here is derived from an EMBL/GenBank/DDBJ whole genome shotgun (WGS) entry which is preliminary data.</text>
</comment>
<evidence type="ECO:0000313" key="1">
    <source>
        <dbReference type="EMBL" id="KAI3714811.1"/>
    </source>
</evidence>
<reference evidence="2" key="1">
    <citation type="journal article" date="2022" name="Mol. Ecol. Resour.">
        <title>The genomes of chicory, endive, great burdock and yacon provide insights into Asteraceae palaeo-polyploidization history and plant inulin production.</title>
        <authorList>
            <person name="Fan W."/>
            <person name="Wang S."/>
            <person name="Wang H."/>
            <person name="Wang A."/>
            <person name="Jiang F."/>
            <person name="Liu H."/>
            <person name="Zhao H."/>
            <person name="Xu D."/>
            <person name="Zhang Y."/>
        </authorList>
    </citation>
    <scope>NUCLEOTIDE SEQUENCE [LARGE SCALE GENOMIC DNA]</scope>
    <source>
        <strain evidence="2">cv. Niubang</strain>
    </source>
</reference>
<dbReference type="Proteomes" id="UP001055879">
    <property type="component" value="Linkage Group LG07"/>
</dbReference>
<name>A0ACB9AYL7_ARCLA</name>
<dbReference type="EMBL" id="CM042053">
    <property type="protein sequence ID" value="KAI3714811.1"/>
    <property type="molecule type" value="Genomic_DNA"/>
</dbReference>
<keyword evidence="2" id="KW-1185">Reference proteome</keyword>